<reference evidence="4" key="1">
    <citation type="submission" date="2025-08" db="UniProtKB">
        <authorList>
            <consortium name="RefSeq"/>
        </authorList>
    </citation>
    <scope>IDENTIFICATION</scope>
</reference>
<dbReference type="PANTHER" id="PTHR10075">
    <property type="entry name" value="BASIGIN RELATED"/>
    <property type="match status" value="1"/>
</dbReference>
<sequence>MTSEGTLIIKNAVPKDSGIYGCLASNSAGTDKQTSMLRYIEAPKLIVAQSELLVALGDTTVMECQTSGVPPPHVKWFKGDLELRPSTFLIIDPLLGLLKIQETQDLDAGDYTCVAINDAGRATGKITLDVGSPPVFIQEPADVSMEIGSNVTLPCYVEGYPEPKIKWRRLDNMPVFSRPFSVSSISQLRTGALFISSTLKEIYFIQIC</sequence>
<feature type="non-terminal residue" evidence="4">
    <location>
        <position position="208"/>
    </location>
</feature>
<dbReference type="GeneID" id="103591728"/>
<dbReference type="InterPro" id="IPR013098">
    <property type="entry name" value="Ig_I-set"/>
</dbReference>
<feature type="domain" description="Ig-like" evidence="2">
    <location>
        <begin position="1"/>
        <end position="38"/>
    </location>
</feature>
<accession>A0ABM0QVS1</accession>
<keyword evidence="3" id="KW-1185">Reference proteome</keyword>
<dbReference type="InterPro" id="IPR036179">
    <property type="entry name" value="Ig-like_dom_sf"/>
</dbReference>
<dbReference type="Pfam" id="PF07679">
    <property type="entry name" value="I-set"/>
    <property type="match status" value="2"/>
</dbReference>
<feature type="domain" description="Ig-like" evidence="2">
    <location>
        <begin position="134"/>
        <end position="208"/>
    </location>
</feature>
<dbReference type="SUPFAM" id="SSF48726">
    <property type="entry name" value="Immunoglobulin"/>
    <property type="match status" value="3"/>
</dbReference>
<evidence type="ECO:0000313" key="4">
    <source>
        <dbReference type="RefSeq" id="XP_008572462.1"/>
    </source>
</evidence>
<dbReference type="PROSITE" id="PS50835">
    <property type="entry name" value="IG_LIKE"/>
    <property type="match status" value="3"/>
</dbReference>
<dbReference type="PANTHER" id="PTHR10075:SF14">
    <property type="entry name" value="CELL ADHESION MOLECULE DSCAM2-RELATED"/>
    <property type="match status" value="1"/>
</dbReference>
<evidence type="ECO:0000313" key="3">
    <source>
        <dbReference type="Proteomes" id="UP000694923"/>
    </source>
</evidence>
<gene>
    <name evidence="4" type="primary">LOC103591728</name>
</gene>
<evidence type="ECO:0000259" key="2">
    <source>
        <dbReference type="PROSITE" id="PS50835"/>
    </source>
</evidence>
<dbReference type="InterPro" id="IPR003599">
    <property type="entry name" value="Ig_sub"/>
</dbReference>
<dbReference type="InterPro" id="IPR007110">
    <property type="entry name" value="Ig-like_dom"/>
</dbReference>
<dbReference type="Gene3D" id="2.60.40.10">
    <property type="entry name" value="Immunoglobulins"/>
    <property type="match status" value="3"/>
</dbReference>
<dbReference type="SMART" id="SM00409">
    <property type="entry name" value="IG"/>
    <property type="match status" value="1"/>
</dbReference>
<protein>
    <submittedName>
        <fullName evidence="4">Hemicentin-1-like</fullName>
    </submittedName>
</protein>
<organism evidence="3 4">
    <name type="scientific">Galeopterus variegatus</name>
    <name type="common">Malayan flying lemur</name>
    <name type="synonym">Cynocephalus variegatus</name>
    <dbReference type="NCBI Taxonomy" id="482537"/>
    <lineage>
        <taxon>Eukaryota</taxon>
        <taxon>Metazoa</taxon>
        <taxon>Chordata</taxon>
        <taxon>Craniata</taxon>
        <taxon>Vertebrata</taxon>
        <taxon>Euteleostomi</taxon>
        <taxon>Mammalia</taxon>
        <taxon>Eutheria</taxon>
        <taxon>Euarchontoglires</taxon>
        <taxon>Dermoptera</taxon>
        <taxon>Cynocephalidae</taxon>
        <taxon>Galeopterus</taxon>
    </lineage>
</organism>
<feature type="domain" description="Ig-like" evidence="2">
    <location>
        <begin position="43"/>
        <end position="129"/>
    </location>
</feature>
<dbReference type="InterPro" id="IPR013783">
    <property type="entry name" value="Ig-like_fold"/>
</dbReference>
<proteinExistence type="predicted"/>
<evidence type="ECO:0000256" key="1">
    <source>
        <dbReference type="ARBA" id="ARBA00023319"/>
    </source>
</evidence>
<dbReference type="InterPro" id="IPR003598">
    <property type="entry name" value="Ig_sub2"/>
</dbReference>
<name>A0ABM0QVS1_GALVR</name>
<dbReference type="Proteomes" id="UP000694923">
    <property type="component" value="Unplaced"/>
</dbReference>
<dbReference type="Pfam" id="PF13927">
    <property type="entry name" value="Ig_3"/>
    <property type="match status" value="1"/>
</dbReference>
<dbReference type="SMART" id="SM00408">
    <property type="entry name" value="IGc2"/>
    <property type="match status" value="2"/>
</dbReference>
<keyword evidence="1" id="KW-0393">Immunoglobulin domain</keyword>
<dbReference type="CDD" id="cd00096">
    <property type="entry name" value="Ig"/>
    <property type="match status" value="1"/>
</dbReference>
<dbReference type="RefSeq" id="XP_008572462.1">
    <property type="nucleotide sequence ID" value="XM_008574240.1"/>
</dbReference>